<dbReference type="AlphaFoldDB" id="A0AA36FBM5"/>
<organism evidence="1 2">
    <name type="scientific">Octopus vulgaris</name>
    <name type="common">Common octopus</name>
    <dbReference type="NCBI Taxonomy" id="6645"/>
    <lineage>
        <taxon>Eukaryota</taxon>
        <taxon>Metazoa</taxon>
        <taxon>Spiralia</taxon>
        <taxon>Lophotrochozoa</taxon>
        <taxon>Mollusca</taxon>
        <taxon>Cephalopoda</taxon>
        <taxon>Coleoidea</taxon>
        <taxon>Octopodiformes</taxon>
        <taxon>Octopoda</taxon>
        <taxon>Incirrata</taxon>
        <taxon>Octopodidae</taxon>
        <taxon>Octopus</taxon>
    </lineage>
</organism>
<proteinExistence type="predicted"/>
<gene>
    <name evidence="1" type="ORF">OCTVUL_1B005533</name>
</gene>
<dbReference type="EMBL" id="OX597826">
    <property type="protein sequence ID" value="CAI9731587.1"/>
    <property type="molecule type" value="Genomic_DNA"/>
</dbReference>
<evidence type="ECO:0000313" key="1">
    <source>
        <dbReference type="EMBL" id="CAI9731587.1"/>
    </source>
</evidence>
<protein>
    <submittedName>
        <fullName evidence="1">Uncharacterized protein</fullName>
    </submittedName>
</protein>
<sequence>MVRNWRVDYDKLSQQVDVGTAKKRKCGSGRQPLFSELEGFICEWVAHRRVMALVVSRTDIQAFALANAPQFGIGMTAYLQTIENAINKSFKDPLHMEIDDYIENKMVRNQRGNFVKPGLQEIVTWETNSWNKITDSCVANALRAGYLDKNFPFNETAIARHERLRTNVLQEMESHENFAGILESSDLQHNDIQEDDDMTVFQ</sequence>
<dbReference type="Proteomes" id="UP001162480">
    <property type="component" value="Chromosome 13"/>
</dbReference>
<evidence type="ECO:0000313" key="2">
    <source>
        <dbReference type="Proteomes" id="UP001162480"/>
    </source>
</evidence>
<keyword evidence="2" id="KW-1185">Reference proteome</keyword>
<accession>A0AA36FBM5</accession>
<reference evidence="1" key="1">
    <citation type="submission" date="2023-08" db="EMBL/GenBank/DDBJ databases">
        <authorList>
            <person name="Alioto T."/>
            <person name="Alioto T."/>
            <person name="Gomez Garrido J."/>
        </authorList>
    </citation>
    <scope>NUCLEOTIDE SEQUENCE</scope>
</reference>
<name>A0AA36FBM5_OCTVU</name>